<dbReference type="InterPro" id="IPR024485">
    <property type="entry name" value="DUF2680"/>
</dbReference>
<evidence type="ECO:0000313" key="2">
    <source>
        <dbReference type="EMBL" id="MDE5415534.1"/>
    </source>
</evidence>
<comment type="caution">
    <text evidence="2">The sequence shown here is derived from an EMBL/GenBank/DDBJ whole genome shotgun (WGS) entry which is preliminary data.</text>
</comment>
<proteinExistence type="predicted"/>
<feature type="signal peptide" evidence="1">
    <location>
        <begin position="1"/>
        <end position="26"/>
    </location>
</feature>
<dbReference type="EMBL" id="JAOTPO010000017">
    <property type="protein sequence ID" value="MDE5415534.1"/>
    <property type="molecule type" value="Genomic_DNA"/>
</dbReference>
<evidence type="ECO:0000256" key="1">
    <source>
        <dbReference type="SAM" id="SignalP"/>
    </source>
</evidence>
<dbReference type="Pfam" id="PF10925">
    <property type="entry name" value="DUF2680"/>
    <property type="match status" value="1"/>
</dbReference>
<reference evidence="2" key="1">
    <citation type="submission" date="2024-05" db="EMBL/GenBank/DDBJ databases">
        <title>Alkalihalobacillus sp. strain MEB203 novel alkaliphilic bacterium from Lonar Lake, India.</title>
        <authorList>
            <person name="Joshi A."/>
            <person name="Thite S."/>
            <person name="Mengade P."/>
        </authorList>
    </citation>
    <scope>NUCLEOTIDE SEQUENCE</scope>
    <source>
        <strain evidence="2">MEB 203</strain>
    </source>
</reference>
<gene>
    <name evidence="2" type="ORF">N7Z68_19485</name>
</gene>
<keyword evidence="3" id="KW-1185">Reference proteome</keyword>
<protein>
    <submittedName>
        <fullName evidence="2">YckD family protein</fullName>
    </submittedName>
</protein>
<evidence type="ECO:0000313" key="3">
    <source>
        <dbReference type="Proteomes" id="UP001148125"/>
    </source>
</evidence>
<organism evidence="2 3">
    <name type="scientific">Alkalihalobacterium chitinilyticum</name>
    <dbReference type="NCBI Taxonomy" id="2980103"/>
    <lineage>
        <taxon>Bacteria</taxon>
        <taxon>Bacillati</taxon>
        <taxon>Bacillota</taxon>
        <taxon>Bacilli</taxon>
        <taxon>Bacillales</taxon>
        <taxon>Bacillaceae</taxon>
        <taxon>Alkalihalobacterium</taxon>
    </lineage>
</organism>
<sequence length="107" mass="12447">MKKLSIGVLSALFLSLTAFGPLPAQAEFNDNEAEVQEVELTEEQKQELAVLHKEAFEKKKEIIEKYVEFGVFSAEKGNKIIEKFESHYEKLEDDGYIPKWDHKRKHH</sequence>
<feature type="chain" id="PRO_5046513719" evidence="1">
    <location>
        <begin position="27"/>
        <end position="107"/>
    </location>
</feature>
<dbReference type="Proteomes" id="UP001148125">
    <property type="component" value="Unassembled WGS sequence"/>
</dbReference>
<keyword evidence="1" id="KW-0732">Signal</keyword>
<dbReference type="RefSeq" id="WP_275120136.1">
    <property type="nucleotide sequence ID" value="NZ_JAOTPO010000017.1"/>
</dbReference>
<name>A0ABT5VJA0_9BACI</name>
<accession>A0ABT5VJA0</accession>